<dbReference type="GO" id="GO:0016987">
    <property type="term" value="F:sigma factor activity"/>
    <property type="evidence" value="ECO:0007669"/>
    <property type="project" value="UniProtKB-KW"/>
</dbReference>
<dbReference type="InterPro" id="IPR014327">
    <property type="entry name" value="RNA_pol_sigma70_bacteroid"/>
</dbReference>
<evidence type="ECO:0000256" key="3">
    <source>
        <dbReference type="ARBA" id="ARBA00023082"/>
    </source>
</evidence>
<keyword evidence="8" id="KW-1185">Reference proteome</keyword>
<dbReference type="GO" id="GO:0006352">
    <property type="term" value="P:DNA-templated transcription initiation"/>
    <property type="evidence" value="ECO:0007669"/>
    <property type="project" value="InterPro"/>
</dbReference>
<dbReference type="SUPFAM" id="SSF88946">
    <property type="entry name" value="Sigma2 domain of RNA polymerase sigma factors"/>
    <property type="match status" value="1"/>
</dbReference>
<reference evidence="7 8" key="1">
    <citation type="submission" date="2016-07" db="EMBL/GenBank/DDBJ databases">
        <title>Genomic analysis of zinc-resistant bacterium Mucilaginibacter pedocola TBZ30.</title>
        <authorList>
            <person name="Huang J."/>
            <person name="Tang J."/>
        </authorList>
    </citation>
    <scope>NUCLEOTIDE SEQUENCE [LARGE SCALE GENOMIC DNA]</scope>
    <source>
        <strain evidence="7 8">TBZ30</strain>
    </source>
</reference>
<dbReference type="SUPFAM" id="SSF88659">
    <property type="entry name" value="Sigma3 and sigma4 domains of RNA polymerase sigma factors"/>
    <property type="match status" value="1"/>
</dbReference>
<dbReference type="Proteomes" id="UP000189739">
    <property type="component" value="Unassembled WGS sequence"/>
</dbReference>
<evidence type="ECO:0000259" key="6">
    <source>
        <dbReference type="Pfam" id="PF08281"/>
    </source>
</evidence>
<feature type="domain" description="RNA polymerase sigma factor 70 region 4 type 2" evidence="6">
    <location>
        <begin position="125"/>
        <end position="175"/>
    </location>
</feature>
<name>A0A1S9P9T6_9SPHI</name>
<dbReference type="CDD" id="cd06171">
    <property type="entry name" value="Sigma70_r4"/>
    <property type="match status" value="1"/>
</dbReference>
<dbReference type="AlphaFoldDB" id="A0A1S9P9T6"/>
<dbReference type="NCBIfam" id="TIGR02985">
    <property type="entry name" value="Sig70_bacteroi1"/>
    <property type="match status" value="1"/>
</dbReference>
<dbReference type="EMBL" id="MBTF01000035">
    <property type="protein sequence ID" value="OOQ57711.1"/>
    <property type="molecule type" value="Genomic_DNA"/>
</dbReference>
<dbReference type="InterPro" id="IPR013324">
    <property type="entry name" value="RNA_pol_sigma_r3/r4-like"/>
</dbReference>
<dbReference type="STRING" id="1792845.BC343_13020"/>
<dbReference type="Pfam" id="PF04542">
    <property type="entry name" value="Sigma70_r2"/>
    <property type="match status" value="1"/>
</dbReference>
<evidence type="ECO:0000259" key="5">
    <source>
        <dbReference type="Pfam" id="PF04542"/>
    </source>
</evidence>
<proteinExistence type="inferred from homology"/>
<dbReference type="PANTHER" id="PTHR43133:SF46">
    <property type="entry name" value="RNA POLYMERASE SIGMA-70 FACTOR ECF SUBFAMILY"/>
    <property type="match status" value="1"/>
</dbReference>
<dbReference type="GO" id="GO:0003677">
    <property type="term" value="F:DNA binding"/>
    <property type="evidence" value="ECO:0007669"/>
    <property type="project" value="InterPro"/>
</dbReference>
<organism evidence="7 8">
    <name type="scientific">Mucilaginibacter pedocola</name>
    <dbReference type="NCBI Taxonomy" id="1792845"/>
    <lineage>
        <taxon>Bacteria</taxon>
        <taxon>Pseudomonadati</taxon>
        <taxon>Bacteroidota</taxon>
        <taxon>Sphingobacteriia</taxon>
        <taxon>Sphingobacteriales</taxon>
        <taxon>Sphingobacteriaceae</taxon>
        <taxon>Mucilaginibacter</taxon>
    </lineage>
</organism>
<sequence>MVRPYRNTSDNDLFLLLAESDERALAEIYDRYWAVLYLYATKFSWHADGAEDIVQDVFIDLWNRAPELDLNSSLSAYLYAAVRYKIFDLLDHEKVKEKHLASLSAFLEKQQATPDSAIIEKELANQIELAIEALPAKMREVFELSRKNGLSQKEIALHLNISDKTVKKQVSNAIKILRLKLGTLISVLLFF</sequence>
<keyword evidence="2" id="KW-0805">Transcription regulation</keyword>
<evidence type="ECO:0000313" key="8">
    <source>
        <dbReference type="Proteomes" id="UP000189739"/>
    </source>
</evidence>
<dbReference type="InterPro" id="IPR014284">
    <property type="entry name" value="RNA_pol_sigma-70_dom"/>
</dbReference>
<protein>
    <submittedName>
        <fullName evidence="7">RNA polymerase subunit sigma-70</fullName>
    </submittedName>
</protein>
<dbReference type="InterPro" id="IPR013249">
    <property type="entry name" value="RNA_pol_sigma70_r4_t2"/>
</dbReference>
<dbReference type="OrthoDB" id="659569at2"/>
<dbReference type="InterPro" id="IPR007627">
    <property type="entry name" value="RNA_pol_sigma70_r2"/>
</dbReference>
<dbReference type="Pfam" id="PF08281">
    <property type="entry name" value="Sigma70_r4_2"/>
    <property type="match status" value="1"/>
</dbReference>
<evidence type="ECO:0000256" key="4">
    <source>
        <dbReference type="ARBA" id="ARBA00023163"/>
    </source>
</evidence>
<feature type="domain" description="RNA polymerase sigma-70 region 2" evidence="5">
    <location>
        <begin position="29"/>
        <end position="91"/>
    </location>
</feature>
<dbReference type="Gene3D" id="1.10.10.10">
    <property type="entry name" value="Winged helix-like DNA-binding domain superfamily/Winged helix DNA-binding domain"/>
    <property type="match status" value="1"/>
</dbReference>
<comment type="caution">
    <text evidence="7">The sequence shown here is derived from an EMBL/GenBank/DDBJ whole genome shotgun (WGS) entry which is preliminary data.</text>
</comment>
<dbReference type="PANTHER" id="PTHR43133">
    <property type="entry name" value="RNA POLYMERASE ECF-TYPE SIGMA FACTO"/>
    <property type="match status" value="1"/>
</dbReference>
<evidence type="ECO:0000256" key="1">
    <source>
        <dbReference type="ARBA" id="ARBA00010641"/>
    </source>
</evidence>
<comment type="similarity">
    <text evidence="1">Belongs to the sigma-70 factor family. ECF subfamily.</text>
</comment>
<dbReference type="InterPro" id="IPR036388">
    <property type="entry name" value="WH-like_DNA-bd_sf"/>
</dbReference>
<evidence type="ECO:0000256" key="2">
    <source>
        <dbReference type="ARBA" id="ARBA00023015"/>
    </source>
</evidence>
<evidence type="ECO:0000313" key="7">
    <source>
        <dbReference type="EMBL" id="OOQ57711.1"/>
    </source>
</evidence>
<gene>
    <name evidence="7" type="ORF">BC343_13020</name>
</gene>
<accession>A0A1S9P9T6</accession>
<dbReference type="InterPro" id="IPR039425">
    <property type="entry name" value="RNA_pol_sigma-70-like"/>
</dbReference>
<dbReference type="Gene3D" id="1.10.1740.10">
    <property type="match status" value="1"/>
</dbReference>
<keyword evidence="4" id="KW-0804">Transcription</keyword>
<dbReference type="NCBIfam" id="TIGR02937">
    <property type="entry name" value="sigma70-ECF"/>
    <property type="match status" value="1"/>
</dbReference>
<keyword evidence="3" id="KW-0731">Sigma factor</keyword>
<dbReference type="RefSeq" id="WP_078350309.1">
    <property type="nucleotide sequence ID" value="NZ_MBTF01000035.1"/>
</dbReference>
<dbReference type="InterPro" id="IPR013325">
    <property type="entry name" value="RNA_pol_sigma_r2"/>
</dbReference>